<accession>A0ABP3FT56</accession>
<protein>
    <submittedName>
        <fullName evidence="1">Uncharacterized protein</fullName>
    </submittedName>
</protein>
<dbReference type="EMBL" id="BAAAFR010000008">
    <property type="protein sequence ID" value="GAA0323647.1"/>
    <property type="molecule type" value="Genomic_DNA"/>
</dbReference>
<name>A0ABP3FT56_9GAMM</name>
<keyword evidence="2" id="KW-1185">Reference proteome</keyword>
<dbReference type="Proteomes" id="UP001501787">
    <property type="component" value="Unassembled WGS sequence"/>
</dbReference>
<evidence type="ECO:0000313" key="1">
    <source>
        <dbReference type="EMBL" id="GAA0323647.1"/>
    </source>
</evidence>
<dbReference type="RefSeq" id="WP_201504552.1">
    <property type="nucleotide sequence ID" value="NZ_BAAAFR010000008.1"/>
</dbReference>
<organism evidence="1 2">
    <name type="scientific">Psychrobacter aestuarii</name>
    <dbReference type="NCBI Taxonomy" id="556327"/>
    <lineage>
        <taxon>Bacteria</taxon>
        <taxon>Pseudomonadati</taxon>
        <taxon>Pseudomonadota</taxon>
        <taxon>Gammaproteobacteria</taxon>
        <taxon>Moraxellales</taxon>
        <taxon>Moraxellaceae</taxon>
        <taxon>Psychrobacter</taxon>
    </lineage>
</organism>
<dbReference type="InterPro" id="IPR043472">
    <property type="entry name" value="Macro_dom-like"/>
</dbReference>
<reference evidence="2" key="1">
    <citation type="journal article" date="2019" name="Int. J. Syst. Evol. Microbiol.">
        <title>The Global Catalogue of Microorganisms (GCM) 10K type strain sequencing project: providing services to taxonomists for standard genome sequencing and annotation.</title>
        <authorList>
            <consortium name="The Broad Institute Genomics Platform"/>
            <consortium name="The Broad Institute Genome Sequencing Center for Infectious Disease"/>
            <person name="Wu L."/>
            <person name="Ma J."/>
        </authorList>
    </citation>
    <scope>NUCLEOTIDE SEQUENCE [LARGE SCALE GENOMIC DNA]</scope>
    <source>
        <strain evidence="2">JCM 16343</strain>
    </source>
</reference>
<proteinExistence type="predicted"/>
<comment type="caution">
    <text evidence="1">The sequence shown here is derived from an EMBL/GenBank/DDBJ whole genome shotgun (WGS) entry which is preliminary data.</text>
</comment>
<evidence type="ECO:0000313" key="2">
    <source>
        <dbReference type="Proteomes" id="UP001501787"/>
    </source>
</evidence>
<dbReference type="Gene3D" id="3.40.220.10">
    <property type="entry name" value="Leucine Aminopeptidase, subunit E, domain 1"/>
    <property type="match status" value="1"/>
</dbReference>
<gene>
    <name evidence="1" type="ORF">GCM10009129_21840</name>
</gene>
<sequence length="195" mass="21716">MAILSVTRAPILNTRAQVLVLPVNTAGILLDPILMRTQTLYADNYRQYRRACLESWLTTGSCLMHKRQREHAGLGASSNGNQPQYIANLTIARHPYHDPKMVWLNAALMDLKQQLTKLIRYDGVRRIAIFARPLLSLCSNDSVIAADAIENAASEMEDTALSASDTAVLALFDELKDVPRLRIDIHLPRLPTLSA</sequence>
<dbReference type="SUPFAM" id="SSF52949">
    <property type="entry name" value="Macro domain-like"/>
    <property type="match status" value="1"/>
</dbReference>